<dbReference type="AlphaFoldDB" id="A0AAN9Q6R8"/>
<proteinExistence type="predicted"/>
<dbReference type="Proteomes" id="UP001367508">
    <property type="component" value="Unassembled WGS sequence"/>
</dbReference>
<accession>A0AAN9Q6R8</accession>
<feature type="compositionally biased region" description="Basic and acidic residues" evidence="1">
    <location>
        <begin position="1"/>
        <end position="20"/>
    </location>
</feature>
<protein>
    <submittedName>
        <fullName evidence="2">Uncharacterized protein</fullName>
    </submittedName>
</protein>
<reference evidence="2 3" key="1">
    <citation type="submission" date="2024-01" db="EMBL/GenBank/DDBJ databases">
        <title>The genomes of 5 underutilized Papilionoideae crops provide insights into root nodulation and disease resistanc.</title>
        <authorList>
            <person name="Jiang F."/>
        </authorList>
    </citation>
    <scope>NUCLEOTIDE SEQUENCE [LARGE SCALE GENOMIC DNA]</scope>
    <source>
        <strain evidence="2">LVBAO_FW01</strain>
        <tissue evidence="2">Leaves</tissue>
    </source>
</reference>
<evidence type="ECO:0000313" key="3">
    <source>
        <dbReference type="Proteomes" id="UP001367508"/>
    </source>
</evidence>
<sequence>MNRREQSEIGKERDFSEATDRGLASHSSSYEALLPKAQIGSIRMKLDLVMTYHHFQVTATMLCDGAGSLMVVEGSSAHISLVCVVYMRYKIGRCLLDSLGCVDFAAGSSEYKNEERDVMEMNQKPS</sequence>
<comment type="caution">
    <text evidence="2">The sequence shown here is derived from an EMBL/GenBank/DDBJ whole genome shotgun (WGS) entry which is preliminary data.</text>
</comment>
<dbReference type="EMBL" id="JAYMYQ010000006">
    <property type="protein sequence ID" value="KAK7324201.1"/>
    <property type="molecule type" value="Genomic_DNA"/>
</dbReference>
<feature type="region of interest" description="Disordered" evidence="1">
    <location>
        <begin position="1"/>
        <end position="23"/>
    </location>
</feature>
<keyword evidence="3" id="KW-1185">Reference proteome</keyword>
<name>A0AAN9Q6R8_CANGL</name>
<evidence type="ECO:0000313" key="2">
    <source>
        <dbReference type="EMBL" id="KAK7324201.1"/>
    </source>
</evidence>
<evidence type="ECO:0000256" key="1">
    <source>
        <dbReference type="SAM" id="MobiDB-lite"/>
    </source>
</evidence>
<organism evidence="2 3">
    <name type="scientific">Canavalia gladiata</name>
    <name type="common">Sword bean</name>
    <name type="synonym">Dolichos gladiatus</name>
    <dbReference type="NCBI Taxonomy" id="3824"/>
    <lineage>
        <taxon>Eukaryota</taxon>
        <taxon>Viridiplantae</taxon>
        <taxon>Streptophyta</taxon>
        <taxon>Embryophyta</taxon>
        <taxon>Tracheophyta</taxon>
        <taxon>Spermatophyta</taxon>
        <taxon>Magnoliopsida</taxon>
        <taxon>eudicotyledons</taxon>
        <taxon>Gunneridae</taxon>
        <taxon>Pentapetalae</taxon>
        <taxon>rosids</taxon>
        <taxon>fabids</taxon>
        <taxon>Fabales</taxon>
        <taxon>Fabaceae</taxon>
        <taxon>Papilionoideae</taxon>
        <taxon>50 kb inversion clade</taxon>
        <taxon>NPAAA clade</taxon>
        <taxon>indigoferoid/millettioid clade</taxon>
        <taxon>Phaseoleae</taxon>
        <taxon>Canavalia</taxon>
    </lineage>
</organism>
<gene>
    <name evidence="2" type="ORF">VNO77_27727</name>
</gene>